<dbReference type="Gene3D" id="3.40.630.30">
    <property type="match status" value="1"/>
</dbReference>
<comment type="caution">
    <text evidence="2">The sequence shown here is derived from an EMBL/GenBank/DDBJ whole genome shotgun (WGS) entry which is preliminary data.</text>
</comment>
<dbReference type="PANTHER" id="PTHR43610:SF1">
    <property type="entry name" value="N-ACETYLTRANSFERASE DOMAIN-CONTAINING PROTEIN"/>
    <property type="match status" value="1"/>
</dbReference>
<dbReference type="Pfam" id="PF13302">
    <property type="entry name" value="Acetyltransf_3"/>
    <property type="match status" value="1"/>
</dbReference>
<evidence type="ECO:0000259" key="1">
    <source>
        <dbReference type="PROSITE" id="PS51186"/>
    </source>
</evidence>
<dbReference type="PROSITE" id="PS51186">
    <property type="entry name" value="GNAT"/>
    <property type="match status" value="1"/>
</dbReference>
<dbReference type="InterPro" id="IPR016181">
    <property type="entry name" value="Acyl_CoA_acyltransferase"/>
</dbReference>
<name>A0ABQ3XWD2_9ACTN</name>
<sequence>MSDLYPRTERTTATRTRERMHYDRALAHAILDEAYDCSVAFVVDGSPRALPTLHVRVGETLYLHGSSGGRLGLSARDSDVEVCVSVTLLDGLVYGRSQFHHSANYRSVVAYGAARLVTDPAEKQAAMNALVDKVGVGRVADSRPPTKQEMAQTSVLALRLEEVSARARSGGVRDAEEDLGLPHWAGVLPIRREFGPPETDAGVTAALPGYLPGAQPPWASAVPLEGRHVRLEPLSFAHAPGLLEALGDDEVWQHLPARRPQTVEAMTDYLAGLQRHRWSGFQVSWAQVEPATGRVIGMTSYHDIDPARRSLAIGHTIVGKPWWRTGVNTEAKLLLLEHAFDTLAAERVFWYTDIRNERSQRAIARLGAVREGVLRRHRPRPDGSWRDTVVFGMTVEEWPAAASRLRALLAASGQTAPAAA</sequence>
<reference evidence="2 3" key="1">
    <citation type="submission" date="2021-01" db="EMBL/GenBank/DDBJ databases">
        <title>Whole genome shotgun sequence of Actinoplanes deccanensis NBRC 13994.</title>
        <authorList>
            <person name="Komaki H."/>
            <person name="Tamura T."/>
        </authorList>
    </citation>
    <scope>NUCLEOTIDE SEQUENCE [LARGE SCALE GENOMIC DNA]</scope>
    <source>
        <strain evidence="2 3">NBRC 13994</strain>
    </source>
</reference>
<feature type="domain" description="N-acetyltransferase" evidence="1">
    <location>
        <begin position="229"/>
        <end position="396"/>
    </location>
</feature>
<dbReference type="SUPFAM" id="SSF55729">
    <property type="entry name" value="Acyl-CoA N-acyltransferases (Nat)"/>
    <property type="match status" value="1"/>
</dbReference>
<dbReference type="Proteomes" id="UP000609879">
    <property type="component" value="Unassembled WGS sequence"/>
</dbReference>
<dbReference type="Pfam" id="PF12900">
    <property type="entry name" value="Pyridox_ox_2"/>
    <property type="match status" value="1"/>
</dbReference>
<keyword evidence="3" id="KW-1185">Reference proteome</keyword>
<dbReference type="EMBL" id="BOMI01000008">
    <property type="protein sequence ID" value="GID71977.1"/>
    <property type="molecule type" value="Genomic_DNA"/>
</dbReference>
<dbReference type="Gene3D" id="2.30.110.10">
    <property type="entry name" value="Electron Transport, Fmn-binding Protein, Chain A"/>
    <property type="match status" value="1"/>
</dbReference>
<evidence type="ECO:0000313" key="3">
    <source>
        <dbReference type="Proteomes" id="UP000609879"/>
    </source>
</evidence>
<gene>
    <name evidence="2" type="ORF">Ade02nite_06180</name>
</gene>
<dbReference type="InterPro" id="IPR024747">
    <property type="entry name" value="Pyridox_Oxase-rel"/>
</dbReference>
<dbReference type="InterPro" id="IPR000182">
    <property type="entry name" value="GNAT_dom"/>
</dbReference>
<organism evidence="2 3">
    <name type="scientific">Paractinoplanes deccanensis</name>
    <dbReference type="NCBI Taxonomy" id="113561"/>
    <lineage>
        <taxon>Bacteria</taxon>
        <taxon>Bacillati</taxon>
        <taxon>Actinomycetota</taxon>
        <taxon>Actinomycetes</taxon>
        <taxon>Micromonosporales</taxon>
        <taxon>Micromonosporaceae</taxon>
        <taxon>Paractinoplanes</taxon>
    </lineage>
</organism>
<accession>A0ABQ3XWD2</accession>
<dbReference type="PANTHER" id="PTHR43610">
    <property type="entry name" value="BLL6696 PROTEIN"/>
    <property type="match status" value="1"/>
</dbReference>
<protein>
    <recommendedName>
        <fullName evidence="1">N-acetyltransferase domain-containing protein</fullName>
    </recommendedName>
</protein>
<dbReference type="SUPFAM" id="SSF50475">
    <property type="entry name" value="FMN-binding split barrel"/>
    <property type="match status" value="1"/>
</dbReference>
<dbReference type="RefSeq" id="WP_203759954.1">
    <property type="nucleotide sequence ID" value="NZ_BAAABO010000004.1"/>
</dbReference>
<dbReference type="InterPro" id="IPR012349">
    <property type="entry name" value="Split_barrel_FMN-bd"/>
</dbReference>
<evidence type="ECO:0000313" key="2">
    <source>
        <dbReference type="EMBL" id="GID71977.1"/>
    </source>
</evidence>
<proteinExistence type="predicted"/>